<feature type="binding site" evidence="16">
    <location>
        <position position="223"/>
    </location>
    <ligand>
        <name>NADP(+)</name>
        <dbReference type="ChEBI" id="CHEBI:58349"/>
    </ligand>
</feature>
<evidence type="ECO:0000256" key="8">
    <source>
        <dbReference type="ARBA" id="ARBA00022833"/>
    </source>
</evidence>
<keyword evidence="8 14" id="KW-0862">Zinc</keyword>
<evidence type="ECO:0000313" key="19">
    <source>
        <dbReference type="EMBL" id="VDN48478.1"/>
    </source>
</evidence>
<dbReference type="InterPro" id="IPR004794">
    <property type="entry name" value="Eubact_RibD"/>
</dbReference>
<evidence type="ECO:0000256" key="6">
    <source>
        <dbReference type="ARBA" id="ARBA00022723"/>
    </source>
</evidence>
<dbReference type="PROSITE" id="PS51747">
    <property type="entry name" value="CYT_DCMP_DEAMINASES_2"/>
    <property type="match status" value="1"/>
</dbReference>
<comment type="similarity">
    <text evidence="4 14">In the N-terminal section; belongs to the cytidine and deoxycytidylate deaminase family.</text>
</comment>
<feature type="binding site" evidence="16">
    <location>
        <position position="199"/>
    </location>
    <ligand>
        <name>NADP(+)</name>
        <dbReference type="ChEBI" id="CHEBI:58349"/>
    </ligand>
</feature>
<comment type="catalytic activity">
    <reaction evidence="13 14">
        <text>2,5-diamino-6-hydroxy-4-(5-phosphoribosylamino)-pyrimidine + H2O + H(+) = 5-amino-6-(5-phospho-D-ribosylamino)uracil + NH4(+)</text>
        <dbReference type="Rhea" id="RHEA:21868"/>
        <dbReference type="ChEBI" id="CHEBI:15377"/>
        <dbReference type="ChEBI" id="CHEBI:15378"/>
        <dbReference type="ChEBI" id="CHEBI:28938"/>
        <dbReference type="ChEBI" id="CHEBI:58453"/>
        <dbReference type="ChEBI" id="CHEBI:58614"/>
        <dbReference type="EC" id="3.5.4.26"/>
    </reaction>
</comment>
<dbReference type="PANTHER" id="PTHR38011">
    <property type="entry name" value="DIHYDROFOLATE REDUCTASE FAMILY PROTEIN (AFU_ORTHOLOGUE AFUA_8G06820)"/>
    <property type="match status" value="1"/>
</dbReference>
<evidence type="ECO:0000256" key="2">
    <source>
        <dbReference type="ARBA" id="ARBA00004882"/>
    </source>
</evidence>
<evidence type="ECO:0000256" key="17">
    <source>
        <dbReference type="PIRSR" id="PIRSR006769-3"/>
    </source>
</evidence>
<evidence type="ECO:0000256" key="5">
    <source>
        <dbReference type="ARBA" id="ARBA00007417"/>
    </source>
</evidence>
<dbReference type="NCBIfam" id="TIGR00326">
    <property type="entry name" value="eubact_ribD"/>
    <property type="match status" value="1"/>
</dbReference>
<feature type="binding site" evidence="16">
    <location>
        <position position="203"/>
    </location>
    <ligand>
        <name>substrate</name>
    </ligand>
</feature>
<evidence type="ECO:0000256" key="11">
    <source>
        <dbReference type="ARBA" id="ARBA00023268"/>
    </source>
</evidence>
<reference evidence="19 20" key="1">
    <citation type="submission" date="2018-09" db="EMBL/GenBank/DDBJ databases">
        <authorList>
            <person name="Postec A."/>
        </authorList>
    </citation>
    <scope>NUCLEOTIDE SEQUENCE [LARGE SCALE GENOMIC DNA]</scope>
    <source>
        <strain evidence="19">70B-A</strain>
    </source>
</reference>
<comment type="pathway">
    <text evidence="2 14">Cofactor biosynthesis; riboflavin biosynthesis; 5-amino-6-(D-ribitylamino)uracil from GTP: step 2/4.</text>
</comment>
<dbReference type="OrthoDB" id="9800865at2"/>
<feature type="binding site" evidence="17">
    <location>
        <position position="74"/>
    </location>
    <ligand>
        <name>Zn(2+)</name>
        <dbReference type="ChEBI" id="CHEBI:29105"/>
        <note>catalytic</note>
    </ligand>
</feature>
<dbReference type="GO" id="GO:0008703">
    <property type="term" value="F:5-amino-6-(5-phosphoribosylamino)uracil reductase activity"/>
    <property type="evidence" value="ECO:0007669"/>
    <property type="project" value="UniProtKB-EC"/>
</dbReference>
<dbReference type="RefSeq" id="WP_125137604.1">
    <property type="nucleotide sequence ID" value="NZ_LR130778.1"/>
</dbReference>
<feature type="binding site" evidence="16">
    <location>
        <position position="295"/>
    </location>
    <ligand>
        <name>substrate</name>
    </ligand>
</feature>
<keyword evidence="6 14" id="KW-0479">Metal-binding</keyword>
<dbReference type="FunFam" id="3.40.140.10:FF:000025">
    <property type="entry name" value="Riboflavin biosynthesis protein RibD"/>
    <property type="match status" value="1"/>
</dbReference>
<evidence type="ECO:0000256" key="12">
    <source>
        <dbReference type="ARBA" id="ARBA00049861"/>
    </source>
</evidence>
<dbReference type="InterPro" id="IPR050765">
    <property type="entry name" value="Riboflavin_Biosynth_HTPR"/>
</dbReference>
<dbReference type="PANTHER" id="PTHR38011:SF7">
    <property type="entry name" value="2,5-DIAMINO-6-RIBOSYLAMINO-4(3H)-PYRIMIDINONE 5'-PHOSPHATE REDUCTASE"/>
    <property type="match status" value="1"/>
</dbReference>
<dbReference type="UniPathway" id="UPA00275">
    <property type="reaction ID" value="UER00401"/>
</dbReference>
<keyword evidence="14" id="KW-0686">Riboflavin biosynthesis</keyword>
<comment type="function">
    <text evidence="1 14">Converts 2,5-diamino-6-(ribosylamino)-4(3h)-pyrimidinone 5'-phosphate into 5-amino-6-(ribosylamino)-2,4(1h,3h)-pyrimidinedione 5'-phosphate.</text>
</comment>
<evidence type="ECO:0000256" key="14">
    <source>
        <dbReference type="PIRNR" id="PIRNR006769"/>
    </source>
</evidence>
<proteinExistence type="inferred from homology"/>
<dbReference type="InterPro" id="IPR016193">
    <property type="entry name" value="Cytidine_deaminase-like"/>
</dbReference>
<protein>
    <recommendedName>
        <fullName evidence="14">Riboflavin biosynthesis protein RibD</fullName>
    </recommendedName>
    <domain>
        <recommendedName>
            <fullName evidence="14">Diaminohydroxyphosphoribosylaminopyrimidine deaminase</fullName>
            <shortName evidence="14">DRAP deaminase</shortName>
            <ecNumber evidence="14">3.5.4.26</ecNumber>
        </recommendedName>
        <alternativeName>
            <fullName evidence="14">Riboflavin-specific deaminase</fullName>
        </alternativeName>
    </domain>
    <domain>
        <recommendedName>
            <fullName evidence="14">5-amino-6-(5-phosphoribosylamino)uracil reductase</fullName>
            <ecNumber evidence="14">1.1.1.193</ecNumber>
        </recommendedName>
        <alternativeName>
            <fullName evidence="14">HTP reductase</fullName>
        </alternativeName>
    </domain>
</protein>
<dbReference type="EMBL" id="LR130778">
    <property type="protein sequence ID" value="VDN48478.1"/>
    <property type="molecule type" value="Genomic_DNA"/>
</dbReference>
<evidence type="ECO:0000256" key="13">
    <source>
        <dbReference type="ARBA" id="ARBA00049886"/>
    </source>
</evidence>
<dbReference type="PIRSF" id="PIRSF006769">
    <property type="entry name" value="RibD"/>
    <property type="match status" value="1"/>
</dbReference>
<dbReference type="CDD" id="cd01284">
    <property type="entry name" value="Riboflavin_deaminase-reductase"/>
    <property type="match status" value="1"/>
</dbReference>
<dbReference type="InterPro" id="IPR002734">
    <property type="entry name" value="RibDG_C"/>
</dbReference>
<feature type="binding site" evidence="16">
    <location>
        <position position="153"/>
    </location>
    <ligand>
        <name>NADP(+)</name>
        <dbReference type="ChEBI" id="CHEBI:58349"/>
    </ligand>
</feature>
<dbReference type="InterPro" id="IPR002125">
    <property type="entry name" value="CMP_dCMP_dom"/>
</dbReference>
<feature type="binding site" evidence="16">
    <location>
        <position position="195"/>
    </location>
    <ligand>
        <name>NADP(+)</name>
        <dbReference type="ChEBI" id="CHEBI:58349"/>
    </ligand>
</feature>
<comment type="cofactor">
    <cofactor evidence="14 17">
        <name>Zn(2+)</name>
        <dbReference type="ChEBI" id="CHEBI:29105"/>
    </cofactor>
    <text evidence="14 17">Binds 1 zinc ion.</text>
</comment>
<dbReference type="NCBIfam" id="TIGR00227">
    <property type="entry name" value="ribD_Cterm"/>
    <property type="match status" value="1"/>
</dbReference>
<evidence type="ECO:0000256" key="4">
    <source>
        <dbReference type="ARBA" id="ARBA00005259"/>
    </source>
</evidence>
<dbReference type="GO" id="GO:0008835">
    <property type="term" value="F:diaminohydroxyphosphoribosylaminopyrimidine deaminase activity"/>
    <property type="evidence" value="ECO:0007669"/>
    <property type="project" value="UniProtKB-EC"/>
</dbReference>
<dbReference type="Proteomes" id="UP000279029">
    <property type="component" value="Chromosome"/>
</dbReference>
<feature type="binding site" evidence="16">
    <location>
        <position position="169"/>
    </location>
    <ligand>
        <name>NADP(+)</name>
        <dbReference type="ChEBI" id="CHEBI:58349"/>
    </ligand>
</feature>
<gene>
    <name evidence="19" type="primary">ribD</name>
    <name evidence="19" type="ORF">PATL70BA_2578</name>
</gene>
<evidence type="ECO:0000256" key="7">
    <source>
        <dbReference type="ARBA" id="ARBA00022801"/>
    </source>
</evidence>
<comment type="pathway">
    <text evidence="3 14">Cofactor biosynthesis; riboflavin biosynthesis; 5-amino-6-(D-ribitylamino)uracil from GTP: step 3/4.</text>
</comment>
<feature type="domain" description="CMP/dCMP-type deaminase" evidence="18">
    <location>
        <begin position="1"/>
        <end position="113"/>
    </location>
</feature>
<dbReference type="KEGG" id="cbar:PATL70BA_2578"/>
<feature type="binding site" evidence="16">
    <location>
        <position position="183"/>
    </location>
    <ligand>
        <name>substrate</name>
    </ligand>
</feature>
<dbReference type="GO" id="GO:0050661">
    <property type="term" value="F:NADP binding"/>
    <property type="evidence" value="ECO:0007669"/>
    <property type="project" value="InterPro"/>
</dbReference>
<name>A0A3P7PHT2_9FIRM</name>
<keyword evidence="9 14" id="KW-0521">NADP</keyword>
<keyword evidence="10 14" id="KW-0560">Oxidoreductase</keyword>
<dbReference type="InterPro" id="IPR011549">
    <property type="entry name" value="RibD_C"/>
</dbReference>
<dbReference type="SUPFAM" id="SSF53597">
    <property type="entry name" value="Dihydrofolate reductase-like"/>
    <property type="match status" value="1"/>
</dbReference>
<comment type="catalytic activity">
    <reaction evidence="12 14">
        <text>5-amino-6-(5-phospho-D-ribitylamino)uracil + NADP(+) = 5-amino-6-(5-phospho-D-ribosylamino)uracil + NADPH + H(+)</text>
        <dbReference type="Rhea" id="RHEA:17845"/>
        <dbReference type="ChEBI" id="CHEBI:15378"/>
        <dbReference type="ChEBI" id="CHEBI:57783"/>
        <dbReference type="ChEBI" id="CHEBI:58349"/>
        <dbReference type="ChEBI" id="CHEBI:58421"/>
        <dbReference type="ChEBI" id="CHEBI:58453"/>
        <dbReference type="EC" id="1.1.1.193"/>
    </reaction>
</comment>
<evidence type="ECO:0000313" key="20">
    <source>
        <dbReference type="Proteomes" id="UP000279029"/>
    </source>
</evidence>
<evidence type="ECO:0000256" key="1">
    <source>
        <dbReference type="ARBA" id="ARBA00002151"/>
    </source>
</evidence>
<dbReference type="SUPFAM" id="SSF53927">
    <property type="entry name" value="Cytidine deaminase-like"/>
    <property type="match status" value="1"/>
</dbReference>
<dbReference type="Pfam" id="PF00383">
    <property type="entry name" value="dCMP_cyt_deam_1"/>
    <property type="match status" value="1"/>
</dbReference>
<feature type="binding site" evidence="16">
    <location>
        <position position="167"/>
    </location>
    <ligand>
        <name>substrate</name>
    </ligand>
</feature>
<feature type="binding site" evidence="16">
    <location>
        <position position="206"/>
    </location>
    <ligand>
        <name>substrate</name>
    </ligand>
</feature>
<dbReference type="InterPro" id="IPR024072">
    <property type="entry name" value="DHFR-like_dom_sf"/>
</dbReference>
<dbReference type="Gene3D" id="3.40.430.10">
    <property type="entry name" value="Dihydrofolate Reductase, subunit A"/>
    <property type="match status" value="1"/>
</dbReference>
<feature type="binding site" evidence="16">
    <location>
        <begin position="297"/>
        <end position="303"/>
    </location>
    <ligand>
        <name>NADP(+)</name>
        <dbReference type="ChEBI" id="CHEBI:58349"/>
    </ligand>
</feature>
<keyword evidence="7 14" id="KW-0378">Hydrolase</keyword>
<evidence type="ECO:0000256" key="3">
    <source>
        <dbReference type="ARBA" id="ARBA00004910"/>
    </source>
</evidence>
<feature type="binding site" evidence="17">
    <location>
        <position position="49"/>
    </location>
    <ligand>
        <name>Zn(2+)</name>
        <dbReference type="ChEBI" id="CHEBI:29105"/>
        <note>catalytic</note>
    </ligand>
</feature>
<dbReference type="EC" id="3.5.4.26" evidence="14"/>
<evidence type="ECO:0000259" key="18">
    <source>
        <dbReference type="PROSITE" id="PS51747"/>
    </source>
</evidence>
<organism evidence="19 20">
    <name type="scientific">Petrocella atlantisensis</name>
    <dbReference type="NCBI Taxonomy" id="2173034"/>
    <lineage>
        <taxon>Bacteria</taxon>
        <taxon>Bacillati</taxon>
        <taxon>Bacillota</taxon>
        <taxon>Clostridia</taxon>
        <taxon>Lachnospirales</taxon>
        <taxon>Vallitaleaceae</taxon>
        <taxon>Petrocella</taxon>
    </lineage>
</organism>
<dbReference type="GO" id="GO:0009231">
    <property type="term" value="P:riboflavin biosynthetic process"/>
    <property type="evidence" value="ECO:0007669"/>
    <property type="project" value="UniProtKB-UniPathway"/>
</dbReference>
<dbReference type="Pfam" id="PF01872">
    <property type="entry name" value="RibD_C"/>
    <property type="match status" value="1"/>
</dbReference>
<dbReference type="GO" id="GO:0046872">
    <property type="term" value="F:metal ion binding"/>
    <property type="evidence" value="ECO:0007669"/>
    <property type="project" value="UniProtKB-KW"/>
</dbReference>
<evidence type="ECO:0000256" key="10">
    <source>
        <dbReference type="ARBA" id="ARBA00023002"/>
    </source>
</evidence>
<keyword evidence="20" id="KW-1185">Reference proteome</keyword>
<comment type="similarity">
    <text evidence="5 14">In the C-terminal section; belongs to the HTP reductase family.</text>
</comment>
<sequence length="368" mass="39352">MDQVYMKKAIALAKLGVGNTNPNPMVGALIIKDGKIIAEGYHAYYGGPHAEVNAFKNATASVEGATMYVTLEPCSHYGKTPPCANLIVEKGISKVVVGMMDPNPEVSGRGIALLEENNIEVVVLDMGEELLKLNEIFLKYIKTKKPFCILKTAMTLDGKIATKTGDSKWITNETSRKQVHQLRHQVMGIMVGVGTVIADDPSLTTRLEGSQVGLDPVRIILDTRGRIPLDAKVLTQASDAITIVATTHLMPDATKKAIKATGNRVVVLPLKDHHVDMASLIELLGEQGMDSILIEGGATLNYSALEAGIVDKVITYVAPKIFGGDLAKSPVGGEGISQVKEAILLEGLVTTICEGDIVIEGYIKKEGL</sequence>
<dbReference type="EC" id="1.1.1.193" evidence="14"/>
<keyword evidence="11" id="KW-0511">Multifunctional enzyme</keyword>
<accession>A0A3P7PHT2</accession>
<evidence type="ECO:0000256" key="15">
    <source>
        <dbReference type="PIRSR" id="PIRSR006769-1"/>
    </source>
</evidence>
<dbReference type="AlphaFoldDB" id="A0A3P7PHT2"/>
<feature type="binding site" evidence="17">
    <location>
        <position position="83"/>
    </location>
    <ligand>
        <name>Zn(2+)</name>
        <dbReference type="ChEBI" id="CHEBI:29105"/>
        <note>catalytic</note>
    </ligand>
</feature>
<evidence type="ECO:0000256" key="16">
    <source>
        <dbReference type="PIRSR" id="PIRSR006769-2"/>
    </source>
</evidence>
<feature type="active site" description="Proton donor" evidence="15">
    <location>
        <position position="51"/>
    </location>
</feature>
<evidence type="ECO:0000256" key="9">
    <source>
        <dbReference type="ARBA" id="ARBA00022857"/>
    </source>
</evidence>
<dbReference type="Gene3D" id="3.40.140.10">
    <property type="entry name" value="Cytidine Deaminase, domain 2"/>
    <property type="match status" value="1"/>
</dbReference>